<keyword evidence="11" id="KW-1185">Reference proteome</keyword>
<evidence type="ECO:0000313" key="10">
    <source>
        <dbReference type="EMBL" id="EMQ99843.1"/>
    </source>
</evidence>
<evidence type="ECO:0000256" key="3">
    <source>
        <dbReference type="ARBA" id="ARBA00022475"/>
    </source>
</evidence>
<accession>M7NMV9</accession>
<evidence type="ECO:0000259" key="9">
    <source>
        <dbReference type="PROSITE" id="PS50928"/>
    </source>
</evidence>
<dbReference type="EMBL" id="AOCK01000002">
    <property type="protein sequence ID" value="EMQ99843.1"/>
    <property type="molecule type" value="Genomic_DNA"/>
</dbReference>
<keyword evidence="3" id="KW-1003">Cell membrane</keyword>
<dbReference type="GO" id="GO:0005886">
    <property type="term" value="C:plasma membrane"/>
    <property type="evidence" value="ECO:0007669"/>
    <property type="project" value="UniProtKB-SubCell"/>
</dbReference>
<feature type="transmembrane region" description="Helical" evidence="7">
    <location>
        <begin position="94"/>
        <end position="118"/>
    </location>
</feature>
<dbReference type="PROSITE" id="PS50928">
    <property type="entry name" value="ABC_TM1"/>
    <property type="match status" value="1"/>
</dbReference>
<protein>
    <submittedName>
        <fullName evidence="10">Alkylphosphonate ABC transporter permease</fullName>
    </submittedName>
</protein>
<dbReference type="SUPFAM" id="SSF161098">
    <property type="entry name" value="MetI-like"/>
    <property type="match status" value="1"/>
</dbReference>
<keyword evidence="2 7" id="KW-0813">Transport</keyword>
<feature type="transmembrane region" description="Helical" evidence="7">
    <location>
        <begin position="249"/>
        <end position="269"/>
    </location>
</feature>
<evidence type="ECO:0000256" key="4">
    <source>
        <dbReference type="ARBA" id="ARBA00022692"/>
    </source>
</evidence>
<feature type="transmembrane region" description="Helical" evidence="7">
    <location>
        <begin position="31"/>
        <end position="51"/>
    </location>
</feature>
<keyword evidence="6 7" id="KW-0472">Membrane</keyword>
<comment type="subcellular location">
    <subcellularLocation>
        <location evidence="1 7">Cell membrane</location>
        <topology evidence="1 7">Multi-pass membrane protein</topology>
    </subcellularLocation>
</comment>
<proteinExistence type="inferred from homology"/>
<evidence type="ECO:0000313" key="11">
    <source>
        <dbReference type="Proteomes" id="UP000012015"/>
    </source>
</evidence>
<dbReference type="InterPro" id="IPR000515">
    <property type="entry name" value="MetI-like"/>
</dbReference>
<dbReference type="NCBIfam" id="TIGR01097">
    <property type="entry name" value="PhnE"/>
    <property type="match status" value="1"/>
</dbReference>
<evidence type="ECO:0000256" key="5">
    <source>
        <dbReference type="ARBA" id="ARBA00022989"/>
    </source>
</evidence>
<dbReference type="RefSeq" id="WP_007270150.1">
    <property type="nucleotide sequence ID" value="NZ_AOCK01000002.1"/>
</dbReference>
<feature type="region of interest" description="Disordered" evidence="8">
    <location>
        <begin position="1"/>
        <end position="24"/>
    </location>
</feature>
<comment type="similarity">
    <text evidence="7">Belongs to the binding-protein-dependent transport system permease family.</text>
</comment>
<comment type="caution">
    <text evidence="10">The sequence shown here is derived from an EMBL/GenBank/DDBJ whole genome shotgun (WGS) entry which is preliminary data.</text>
</comment>
<dbReference type="Proteomes" id="UP000012015">
    <property type="component" value="Unassembled WGS sequence"/>
</dbReference>
<evidence type="ECO:0000256" key="8">
    <source>
        <dbReference type="SAM" id="MobiDB-lite"/>
    </source>
</evidence>
<evidence type="ECO:0000256" key="2">
    <source>
        <dbReference type="ARBA" id="ARBA00022448"/>
    </source>
</evidence>
<keyword evidence="5 7" id="KW-1133">Transmembrane helix</keyword>
<feature type="domain" description="ABC transmembrane type-1" evidence="9">
    <location>
        <begin position="88"/>
        <end position="270"/>
    </location>
</feature>
<organism evidence="10 11">
    <name type="scientific">Paeniglutamicibacter gangotriensis Lz1y</name>
    <dbReference type="NCBI Taxonomy" id="1276920"/>
    <lineage>
        <taxon>Bacteria</taxon>
        <taxon>Bacillati</taxon>
        <taxon>Actinomycetota</taxon>
        <taxon>Actinomycetes</taxon>
        <taxon>Micrococcales</taxon>
        <taxon>Micrococcaceae</taxon>
        <taxon>Paeniglutamicibacter</taxon>
    </lineage>
</organism>
<dbReference type="PANTHER" id="PTHR30043:SF1">
    <property type="entry name" value="ABC TRANSPORT SYSTEM PERMEASE PROTEIN P69"/>
    <property type="match status" value="1"/>
</dbReference>
<evidence type="ECO:0000256" key="7">
    <source>
        <dbReference type="RuleBase" id="RU363032"/>
    </source>
</evidence>
<gene>
    <name evidence="10" type="primary">phnE_1</name>
    <name evidence="10" type="ORF">ADIAG_00946</name>
</gene>
<dbReference type="InterPro" id="IPR005769">
    <property type="entry name" value="PhnE/PtxC"/>
</dbReference>
<sequence>MSLHNPTRNTATAAQAPQAPAPVPPAKPVPWRPLAAVLAVAVIAVASFWSVEITWSRLLGLPADIVRYLWLMFSNPNWDKLGEALAQTWRSVQMAWVGTVLGLLISFPLSFLAARGFAPAPVRGLLRMAFALIRAVPEIVIAIIILSVTGLTPLTGALALAVNSIGTLGKWGYESIEGVDPGPLEAVRAAGGSTSQVIRWGVWPSAMPEFASFWLYRFEINVRASAVLGLIGVGGVGDMLTSYTQYREWSTVGVLILVVIAVTMGIDAVSGAIRRRLTDGGKPQ</sequence>
<dbReference type="GO" id="GO:0015416">
    <property type="term" value="F:ABC-type phosphonate transporter activity"/>
    <property type="evidence" value="ECO:0007669"/>
    <property type="project" value="InterPro"/>
</dbReference>
<evidence type="ECO:0000256" key="6">
    <source>
        <dbReference type="ARBA" id="ARBA00023136"/>
    </source>
</evidence>
<dbReference type="Gene3D" id="1.10.3720.10">
    <property type="entry name" value="MetI-like"/>
    <property type="match status" value="1"/>
</dbReference>
<dbReference type="CDD" id="cd06261">
    <property type="entry name" value="TM_PBP2"/>
    <property type="match status" value="1"/>
</dbReference>
<dbReference type="PATRIC" id="fig|1276920.7.peg.949"/>
<evidence type="ECO:0000256" key="1">
    <source>
        <dbReference type="ARBA" id="ARBA00004651"/>
    </source>
</evidence>
<dbReference type="eggNOG" id="COG3639">
    <property type="taxonomic scope" value="Bacteria"/>
</dbReference>
<keyword evidence="4 7" id="KW-0812">Transmembrane</keyword>
<dbReference type="InterPro" id="IPR035906">
    <property type="entry name" value="MetI-like_sf"/>
</dbReference>
<dbReference type="AlphaFoldDB" id="M7NMV9"/>
<name>M7NMV9_9MICC</name>
<dbReference type="PANTHER" id="PTHR30043">
    <property type="entry name" value="PHOSPHONATES TRANSPORT SYSTEM PERMEASE PROTEIN"/>
    <property type="match status" value="1"/>
</dbReference>
<dbReference type="Pfam" id="PF00528">
    <property type="entry name" value="BPD_transp_1"/>
    <property type="match status" value="1"/>
</dbReference>
<reference evidence="10 11" key="1">
    <citation type="journal article" date="2013" name="Genome Announc.">
        <title>Draft Genome Sequence of Arthrobacter gangotriensis Strain Lz1yT, Isolated from a Penguin Rookery Soil Sample Collected in Antarctica, near the Indian Station Dakshin Gangotri.</title>
        <authorList>
            <person name="Shivaji S."/>
            <person name="Ara S."/>
            <person name="Bandi S."/>
            <person name="Singh A."/>
            <person name="Kumar Pinnaka A."/>
        </authorList>
    </citation>
    <scope>NUCLEOTIDE SEQUENCE [LARGE SCALE GENOMIC DNA]</scope>
    <source>
        <strain evidence="10 11">Lz1y</strain>
    </source>
</reference>
<feature type="transmembrane region" description="Helical" evidence="7">
    <location>
        <begin position="139"/>
        <end position="162"/>
    </location>
</feature>
<dbReference type="STRING" id="1276920.ADIAG_00946"/>